<dbReference type="CDD" id="cd00075">
    <property type="entry name" value="HATPase"/>
    <property type="match status" value="1"/>
</dbReference>
<dbReference type="InterPro" id="IPR036890">
    <property type="entry name" value="HATPase_C_sf"/>
</dbReference>
<dbReference type="GO" id="GO:0016036">
    <property type="term" value="P:cellular response to phosphate starvation"/>
    <property type="evidence" value="ECO:0007669"/>
    <property type="project" value="TreeGrafter"/>
</dbReference>
<dbReference type="Proteomes" id="UP000034562">
    <property type="component" value="Unassembled WGS sequence"/>
</dbReference>
<evidence type="ECO:0000256" key="7">
    <source>
        <dbReference type="SAM" id="Phobius"/>
    </source>
</evidence>
<dbReference type="Pfam" id="PF00512">
    <property type="entry name" value="HisKA"/>
    <property type="match status" value="1"/>
</dbReference>
<keyword evidence="3" id="KW-0597">Phosphoprotein</keyword>
<dbReference type="EC" id="2.7.13.3" evidence="2"/>
<comment type="catalytic activity">
    <reaction evidence="1">
        <text>ATP + protein L-histidine = ADP + protein N-phospho-L-histidine.</text>
        <dbReference type="EC" id="2.7.13.3"/>
    </reaction>
</comment>
<dbReference type="GO" id="GO:0005886">
    <property type="term" value="C:plasma membrane"/>
    <property type="evidence" value="ECO:0007669"/>
    <property type="project" value="TreeGrafter"/>
</dbReference>
<dbReference type="SMART" id="SM00387">
    <property type="entry name" value="HATPase_c"/>
    <property type="match status" value="1"/>
</dbReference>
<dbReference type="InterPro" id="IPR036097">
    <property type="entry name" value="HisK_dim/P_sf"/>
</dbReference>
<keyword evidence="7" id="KW-0812">Transmembrane</keyword>
<keyword evidence="5 9" id="KW-0418">Kinase</keyword>
<dbReference type="PRINTS" id="PR00344">
    <property type="entry name" value="BCTRLSENSOR"/>
</dbReference>
<reference evidence="9 10" key="1">
    <citation type="journal article" date="2015" name="Nature">
        <title>rRNA introns, odd ribosomes, and small enigmatic genomes across a large radiation of phyla.</title>
        <authorList>
            <person name="Brown C.T."/>
            <person name="Hug L.A."/>
            <person name="Thomas B.C."/>
            <person name="Sharon I."/>
            <person name="Castelle C.J."/>
            <person name="Singh A."/>
            <person name="Wilkins M.J."/>
            <person name="Williams K.H."/>
            <person name="Banfield J.F."/>
        </authorList>
    </citation>
    <scope>NUCLEOTIDE SEQUENCE [LARGE SCALE GENOMIC DNA]</scope>
</reference>
<dbReference type="InterPro" id="IPR003661">
    <property type="entry name" value="HisK_dim/P_dom"/>
</dbReference>
<evidence type="ECO:0000256" key="6">
    <source>
        <dbReference type="ARBA" id="ARBA00023012"/>
    </source>
</evidence>
<dbReference type="STRING" id="1618563.UU12_C0005G0012"/>
<dbReference type="InterPro" id="IPR050351">
    <property type="entry name" value="BphY/WalK/GraS-like"/>
</dbReference>
<keyword evidence="7" id="KW-0472">Membrane</keyword>
<sequence>MFRQVRIKLTLYYLAIIMVISVFFSLIIYRGATFELQRIETRQAQRGPMIGPPFVIDPEVIQETKSRIALSLFATNIVILAISAVSGYFLAGKTLEPIKKNMEEQKEFIGSASHELRTPLTSLKTEIEVGLRDKKLTISTAKKILISNLEEVNKMQKLSDYLLRLNRLESGKSVFEMSKVDLRKVVTNAIGKRNVKSDLKSSIVMGSEDALTELVAILLDNAFKYSPKAKGVSVKIKDKQIEISDKGGGIQKKDLPHIFDRFYRGDKSRTKDGYGLGLSIAKQIADLHGAKIKVDSKLGTGSTFKVIFS</sequence>
<feature type="transmembrane region" description="Helical" evidence="7">
    <location>
        <begin position="12"/>
        <end position="32"/>
    </location>
</feature>
<dbReference type="GO" id="GO:0004721">
    <property type="term" value="F:phosphoprotein phosphatase activity"/>
    <property type="evidence" value="ECO:0007669"/>
    <property type="project" value="TreeGrafter"/>
</dbReference>
<keyword evidence="7" id="KW-1133">Transmembrane helix</keyword>
<dbReference type="InterPro" id="IPR003594">
    <property type="entry name" value="HATPase_dom"/>
</dbReference>
<organism evidence="9 10">
    <name type="scientific">Candidatus Woesebacteria bacterium GW2011_GWA2_40_7b</name>
    <dbReference type="NCBI Taxonomy" id="1618563"/>
    <lineage>
        <taxon>Bacteria</taxon>
        <taxon>Candidatus Woeseibacteriota</taxon>
    </lineage>
</organism>
<dbReference type="Gene3D" id="1.10.287.130">
    <property type="match status" value="1"/>
</dbReference>
<evidence type="ECO:0000256" key="5">
    <source>
        <dbReference type="ARBA" id="ARBA00022777"/>
    </source>
</evidence>
<dbReference type="AlphaFoldDB" id="A0A0G0T2H8"/>
<dbReference type="EMBL" id="LBZK01000005">
    <property type="protein sequence ID" value="KKR71219.1"/>
    <property type="molecule type" value="Genomic_DNA"/>
</dbReference>
<name>A0A0G0T2H8_9BACT</name>
<dbReference type="SUPFAM" id="SSF55874">
    <property type="entry name" value="ATPase domain of HSP90 chaperone/DNA topoisomerase II/histidine kinase"/>
    <property type="match status" value="1"/>
</dbReference>
<dbReference type="GO" id="GO:0000155">
    <property type="term" value="F:phosphorelay sensor kinase activity"/>
    <property type="evidence" value="ECO:0007669"/>
    <property type="project" value="InterPro"/>
</dbReference>
<proteinExistence type="predicted"/>
<keyword evidence="6" id="KW-0902">Two-component regulatory system</keyword>
<dbReference type="Pfam" id="PF02518">
    <property type="entry name" value="HATPase_c"/>
    <property type="match status" value="1"/>
</dbReference>
<dbReference type="InterPro" id="IPR004358">
    <property type="entry name" value="Sig_transdc_His_kin-like_C"/>
</dbReference>
<evidence type="ECO:0000313" key="9">
    <source>
        <dbReference type="EMBL" id="KKR71219.1"/>
    </source>
</evidence>
<dbReference type="PANTHER" id="PTHR45453:SF1">
    <property type="entry name" value="PHOSPHATE REGULON SENSOR PROTEIN PHOR"/>
    <property type="match status" value="1"/>
</dbReference>
<keyword evidence="4" id="KW-0808">Transferase</keyword>
<feature type="transmembrane region" description="Helical" evidence="7">
    <location>
        <begin position="68"/>
        <end position="91"/>
    </location>
</feature>
<dbReference type="Gene3D" id="3.30.565.10">
    <property type="entry name" value="Histidine kinase-like ATPase, C-terminal domain"/>
    <property type="match status" value="1"/>
</dbReference>
<evidence type="ECO:0000256" key="3">
    <source>
        <dbReference type="ARBA" id="ARBA00022553"/>
    </source>
</evidence>
<evidence type="ECO:0000256" key="4">
    <source>
        <dbReference type="ARBA" id="ARBA00022679"/>
    </source>
</evidence>
<dbReference type="SUPFAM" id="SSF47384">
    <property type="entry name" value="Homodimeric domain of signal transducing histidine kinase"/>
    <property type="match status" value="1"/>
</dbReference>
<dbReference type="PANTHER" id="PTHR45453">
    <property type="entry name" value="PHOSPHATE REGULON SENSOR PROTEIN PHOR"/>
    <property type="match status" value="1"/>
</dbReference>
<dbReference type="CDD" id="cd00082">
    <property type="entry name" value="HisKA"/>
    <property type="match status" value="1"/>
</dbReference>
<evidence type="ECO:0000256" key="2">
    <source>
        <dbReference type="ARBA" id="ARBA00012438"/>
    </source>
</evidence>
<evidence type="ECO:0000259" key="8">
    <source>
        <dbReference type="PROSITE" id="PS50109"/>
    </source>
</evidence>
<gene>
    <name evidence="9" type="ORF">UU12_C0005G0012</name>
</gene>
<evidence type="ECO:0000313" key="10">
    <source>
        <dbReference type="Proteomes" id="UP000034562"/>
    </source>
</evidence>
<dbReference type="PROSITE" id="PS50109">
    <property type="entry name" value="HIS_KIN"/>
    <property type="match status" value="1"/>
</dbReference>
<dbReference type="SMART" id="SM00388">
    <property type="entry name" value="HisKA"/>
    <property type="match status" value="1"/>
</dbReference>
<comment type="caution">
    <text evidence="9">The sequence shown here is derived from an EMBL/GenBank/DDBJ whole genome shotgun (WGS) entry which is preliminary data.</text>
</comment>
<evidence type="ECO:0000256" key="1">
    <source>
        <dbReference type="ARBA" id="ARBA00000085"/>
    </source>
</evidence>
<protein>
    <recommendedName>
        <fullName evidence="2">histidine kinase</fullName>
        <ecNumber evidence="2">2.7.13.3</ecNumber>
    </recommendedName>
</protein>
<accession>A0A0G0T2H8</accession>
<feature type="domain" description="Histidine kinase" evidence="8">
    <location>
        <begin position="111"/>
        <end position="309"/>
    </location>
</feature>
<dbReference type="InterPro" id="IPR005467">
    <property type="entry name" value="His_kinase_dom"/>
</dbReference>